<organism evidence="2 3">
    <name type="scientific">Nephila pilipes</name>
    <name type="common">Giant wood spider</name>
    <name type="synonym">Nephila maculata</name>
    <dbReference type="NCBI Taxonomy" id="299642"/>
    <lineage>
        <taxon>Eukaryota</taxon>
        <taxon>Metazoa</taxon>
        <taxon>Ecdysozoa</taxon>
        <taxon>Arthropoda</taxon>
        <taxon>Chelicerata</taxon>
        <taxon>Arachnida</taxon>
        <taxon>Araneae</taxon>
        <taxon>Araneomorphae</taxon>
        <taxon>Entelegynae</taxon>
        <taxon>Araneoidea</taxon>
        <taxon>Nephilidae</taxon>
        <taxon>Nephila</taxon>
    </lineage>
</organism>
<dbReference type="AlphaFoldDB" id="A0A8X6QQE5"/>
<protein>
    <submittedName>
        <fullName evidence="2">Uncharacterized protein</fullName>
    </submittedName>
</protein>
<keyword evidence="3" id="KW-1185">Reference proteome</keyword>
<evidence type="ECO:0000313" key="3">
    <source>
        <dbReference type="Proteomes" id="UP000887013"/>
    </source>
</evidence>
<comment type="caution">
    <text evidence="2">The sequence shown here is derived from an EMBL/GenBank/DDBJ whole genome shotgun (WGS) entry which is preliminary data.</text>
</comment>
<proteinExistence type="predicted"/>
<dbReference type="EMBL" id="BMAW01082899">
    <property type="protein sequence ID" value="GFU31186.1"/>
    <property type="molecule type" value="Genomic_DNA"/>
</dbReference>
<feature type="region of interest" description="Disordered" evidence="1">
    <location>
        <begin position="64"/>
        <end position="89"/>
    </location>
</feature>
<sequence>MEAESIINSRAALRSVLDQNSVGGRHIPVVCWQIDKGNSRYDPLRRDIVLWKETDRLKTYYEDLPNHPSQGFIEPPIMEDSPQTDFDADLTENEGLSANFES</sequence>
<name>A0A8X6QQE5_NEPPI</name>
<evidence type="ECO:0000256" key="1">
    <source>
        <dbReference type="SAM" id="MobiDB-lite"/>
    </source>
</evidence>
<accession>A0A8X6QQE5</accession>
<reference evidence="2" key="1">
    <citation type="submission" date="2020-08" db="EMBL/GenBank/DDBJ databases">
        <title>Multicomponent nature underlies the extraordinary mechanical properties of spider dragline silk.</title>
        <authorList>
            <person name="Kono N."/>
            <person name="Nakamura H."/>
            <person name="Mori M."/>
            <person name="Yoshida Y."/>
            <person name="Ohtoshi R."/>
            <person name="Malay A.D."/>
            <person name="Moran D.A.P."/>
            <person name="Tomita M."/>
            <person name="Numata K."/>
            <person name="Arakawa K."/>
        </authorList>
    </citation>
    <scope>NUCLEOTIDE SEQUENCE</scope>
</reference>
<evidence type="ECO:0000313" key="2">
    <source>
        <dbReference type="EMBL" id="GFU31186.1"/>
    </source>
</evidence>
<dbReference type="Proteomes" id="UP000887013">
    <property type="component" value="Unassembled WGS sequence"/>
</dbReference>
<gene>
    <name evidence="2" type="ORF">NPIL_380261</name>
</gene>